<gene>
    <name evidence="3" type="ORF">PhCBS80983_g00542</name>
</gene>
<evidence type="ECO:0000313" key="4">
    <source>
        <dbReference type="Proteomes" id="UP000318582"/>
    </source>
</evidence>
<feature type="transmembrane region" description="Helical" evidence="1">
    <location>
        <begin position="144"/>
        <end position="163"/>
    </location>
</feature>
<dbReference type="AlphaFoldDB" id="A0A507EFY0"/>
<comment type="caution">
    <text evidence="3">The sequence shown here is derived from an EMBL/GenBank/DDBJ whole genome shotgun (WGS) entry which is preliminary data.</text>
</comment>
<dbReference type="PANTHER" id="PTHR31964:SF113">
    <property type="entry name" value="USPA DOMAIN-CONTAINING PROTEIN"/>
    <property type="match status" value="1"/>
</dbReference>
<name>A0A507EFY0_9FUNG</name>
<dbReference type="Proteomes" id="UP000318582">
    <property type="component" value="Unassembled WGS sequence"/>
</dbReference>
<feature type="transmembrane region" description="Helical" evidence="1">
    <location>
        <begin position="39"/>
        <end position="57"/>
    </location>
</feature>
<dbReference type="InterPro" id="IPR014729">
    <property type="entry name" value="Rossmann-like_a/b/a_fold"/>
</dbReference>
<feature type="transmembrane region" description="Helical" evidence="1">
    <location>
        <begin position="93"/>
        <end position="115"/>
    </location>
</feature>
<dbReference type="PRINTS" id="PR01438">
    <property type="entry name" value="UNVRSLSTRESS"/>
</dbReference>
<dbReference type="SUPFAM" id="SSF52402">
    <property type="entry name" value="Adenine nucleotide alpha hydrolases-like"/>
    <property type="match status" value="1"/>
</dbReference>
<dbReference type="Gene3D" id="3.40.50.620">
    <property type="entry name" value="HUPs"/>
    <property type="match status" value="1"/>
</dbReference>
<dbReference type="PANTHER" id="PTHR31964">
    <property type="entry name" value="ADENINE NUCLEOTIDE ALPHA HYDROLASES-LIKE SUPERFAMILY PROTEIN"/>
    <property type="match status" value="1"/>
</dbReference>
<proteinExistence type="predicted"/>
<evidence type="ECO:0000259" key="2">
    <source>
        <dbReference type="Pfam" id="PF00582"/>
    </source>
</evidence>
<evidence type="ECO:0000313" key="3">
    <source>
        <dbReference type="EMBL" id="TPX62337.1"/>
    </source>
</evidence>
<sequence>MSATIQQCLANATVVGYFKQTYVYPQITKYAVDYGGPGIILGTAWPFVAAALAMALWRMITRPTTRAGLLLFCVALNIADCVNLSWGRQVSKLYWALAPINPAIYFVTGVTTFTIQLRRAAASAATDSTGFTRSLYQYAHTNDLLMCLTLVIAIAIIAVTQALDSQKNKYVVPITVMLSTIWTFAENAFEVISLLQEAEEMTRDRAAGGTDHPFKPKSNQHLAQTPTPLKIVVAANNTPSSYKALEYALSLCCKIPAANYMLEIVYFVALNPHQTLPYIDHLERAYNLEIQEAAEKEVAICKKYLAQHFDGKVKYNLIEVEGEGETGPLIEEYISETHPDLDLFIVGTRNLGSIQRWALGSVSDYCLHHLKCPVTVVKDTSVQPTS</sequence>
<keyword evidence="1" id="KW-1133">Transmembrane helix</keyword>
<dbReference type="InterPro" id="IPR006015">
    <property type="entry name" value="Universal_stress_UspA"/>
</dbReference>
<keyword evidence="4" id="KW-1185">Reference proteome</keyword>
<dbReference type="InterPro" id="IPR006016">
    <property type="entry name" value="UspA"/>
</dbReference>
<accession>A0A507EFY0</accession>
<organism evidence="3 4">
    <name type="scientific">Powellomyces hirtus</name>
    <dbReference type="NCBI Taxonomy" id="109895"/>
    <lineage>
        <taxon>Eukaryota</taxon>
        <taxon>Fungi</taxon>
        <taxon>Fungi incertae sedis</taxon>
        <taxon>Chytridiomycota</taxon>
        <taxon>Chytridiomycota incertae sedis</taxon>
        <taxon>Chytridiomycetes</taxon>
        <taxon>Spizellomycetales</taxon>
        <taxon>Powellomycetaceae</taxon>
        <taxon>Powellomyces</taxon>
    </lineage>
</organism>
<dbReference type="EMBL" id="QEAQ01000003">
    <property type="protein sequence ID" value="TPX62337.1"/>
    <property type="molecule type" value="Genomic_DNA"/>
</dbReference>
<dbReference type="CDD" id="cd23659">
    <property type="entry name" value="USP_At3g01520-like"/>
    <property type="match status" value="1"/>
</dbReference>
<reference evidence="3 4" key="1">
    <citation type="journal article" date="2019" name="Sci. Rep.">
        <title>Comparative genomics of chytrid fungi reveal insights into the obligate biotrophic and pathogenic lifestyle of Synchytrium endobioticum.</title>
        <authorList>
            <person name="van de Vossenberg B.T.L.H."/>
            <person name="Warris S."/>
            <person name="Nguyen H.D.T."/>
            <person name="van Gent-Pelzer M.P.E."/>
            <person name="Joly D.L."/>
            <person name="van de Geest H.C."/>
            <person name="Bonants P.J.M."/>
            <person name="Smith D.S."/>
            <person name="Levesque C.A."/>
            <person name="van der Lee T.A.J."/>
        </authorList>
    </citation>
    <scope>NUCLEOTIDE SEQUENCE [LARGE SCALE GENOMIC DNA]</scope>
    <source>
        <strain evidence="3 4">CBS 809.83</strain>
    </source>
</reference>
<keyword evidence="1" id="KW-0812">Transmembrane</keyword>
<keyword evidence="1" id="KW-0472">Membrane</keyword>
<protein>
    <recommendedName>
        <fullName evidence="2">UspA domain-containing protein</fullName>
    </recommendedName>
</protein>
<evidence type="ECO:0000256" key="1">
    <source>
        <dbReference type="SAM" id="Phobius"/>
    </source>
</evidence>
<feature type="domain" description="UspA" evidence="2">
    <location>
        <begin position="230"/>
        <end position="378"/>
    </location>
</feature>
<feature type="transmembrane region" description="Helical" evidence="1">
    <location>
        <begin position="69"/>
        <end position="87"/>
    </location>
</feature>
<dbReference type="Pfam" id="PF00582">
    <property type="entry name" value="Usp"/>
    <property type="match status" value="1"/>
</dbReference>